<name>A0ABV3PR75_9HYPH</name>
<dbReference type="Proteomes" id="UP001555786">
    <property type="component" value="Unassembled WGS sequence"/>
</dbReference>
<evidence type="ECO:0000313" key="2">
    <source>
        <dbReference type="EMBL" id="MEW9308147.1"/>
    </source>
</evidence>
<dbReference type="EMBL" id="JBFNQD010000008">
    <property type="protein sequence ID" value="MEW9308147.1"/>
    <property type="molecule type" value="Genomic_DNA"/>
</dbReference>
<keyword evidence="1" id="KW-0472">Membrane</keyword>
<proteinExistence type="predicted"/>
<keyword evidence="1" id="KW-1133">Transmembrane helix</keyword>
<gene>
    <name evidence="2" type="ORF">ABXS05_21510</name>
</gene>
<sequence length="258" mass="27864">MIDKPISEDDLHAYIDGALDEARRAEIASYLEAHPEIAARFGSYADDRSGLRSAFAAIAEEPIPTRLNLAHMIDRQRRPRISGLWAAAAAVLLLAVGGSGGWLLREMTSIPQEGVGALAREASANFSAYASDNVRPVEIRADKATELADWAAERMGRKPALPDLSKAGYRLMGGRVVSTPHGPALMLMYDDDRGGRLVMLTRPMAVDQDKAMAAHSEGKVDGWSWASRGMGYSLVGTMPAEALHPLADDIRRQVSGDI</sequence>
<evidence type="ECO:0000313" key="3">
    <source>
        <dbReference type="Proteomes" id="UP001555786"/>
    </source>
</evidence>
<comment type="caution">
    <text evidence="2">The sequence shown here is derived from an EMBL/GenBank/DDBJ whole genome shotgun (WGS) entry which is preliminary data.</text>
</comment>
<dbReference type="RefSeq" id="WP_367625343.1">
    <property type="nucleotide sequence ID" value="NZ_JBFNQD010000008.1"/>
</dbReference>
<organism evidence="2 3">
    <name type="scientific">Labrys neptuniae</name>
    <dbReference type="NCBI Taxonomy" id="376174"/>
    <lineage>
        <taxon>Bacteria</taxon>
        <taxon>Pseudomonadati</taxon>
        <taxon>Pseudomonadota</taxon>
        <taxon>Alphaproteobacteria</taxon>
        <taxon>Hyphomicrobiales</taxon>
        <taxon>Xanthobacteraceae</taxon>
        <taxon>Labrys</taxon>
    </lineage>
</organism>
<accession>A0ABV3PR75</accession>
<keyword evidence="3" id="KW-1185">Reference proteome</keyword>
<protein>
    <submittedName>
        <fullName evidence="2">Anti-sigma factor</fullName>
    </submittedName>
</protein>
<keyword evidence="1" id="KW-0812">Transmembrane</keyword>
<evidence type="ECO:0000256" key="1">
    <source>
        <dbReference type="SAM" id="Phobius"/>
    </source>
</evidence>
<reference evidence="2 3" key="1">
    <citation type="submission" date="2024-07" db="EMBL/GenBank/DDBJ databases">
        <title>Description of Labrys sedimenti sp. nov., isolated from a diclofenac-degrading enrichment culture.</title>
        <authorList>
            <person name="Tancsics A."/>
            <person name="Csepanyi A."/>
        </authorList>
    </citation>
    <scope>NUCLEOTIDE SEQUENCE [LARGE SCALE GENOMIC DNA]</scope>
    <source>
        <strain evidence="2 3">LMG 23578</strain>
    </source>
</reference>
<feature type="transmembrane region" description="Helical" evidence="1">
    <location>
        <begin position="84"/>
        <end position="104"/>
    </location>
</feature>